<sequence length="616" mass="73310">MEEMNTTDTTAHEYGYIRGNEIYLKGFLDFPDRQIGQVKESEEASIKYFEKRFDLAKKKVQDLETMIDEAQNKGSYLMKLVHMRKYLAQFDGLGDYVALFKKLDELEAELRELIAVNRIKNLEIKRALIRETHDILEDVQDWNDATELIREVKLKWIKTGAVKKDFQESIEEDFNEMVRVFFDKRKDFYKSRNNEVKDRVRMYRDIVYRVEKMKDSDRFDETFEQFRDLQQRWKTIGKIPHKRAVEMWDKFKKSNDYFFKRYKSYKALREEHAEDEAPTEEFRDMIVRKMCVKAEDLLEDPDIDSSADQAKELLMSWKRISGIFKGIDRHMSSQFRNACDRIFEIKYLMRVIKRKYPYFDDKPREDQLRIKISFMRELIRRDEHDVQFAESKLSQSQSQYDNRGGGYNNNRYDNRGGGDRYNNNRGGGGGYNKYDNRDKYDNRGGGDRYNNNRGGGDRYNKYDNRGGGGYNKYDNRDKYDNRGGGDRYNKYDNRDKYDNRGGGDRYNKYDNRDKYDNRGGGDRYNKYDNRGGGGSYNNNRYDNRGGGDRYNNNRGGGGGYNKYDNRGGGDRYNNNRGYQDKDERQLRNTLAIQKRKIEVKKQILAEMEAELADLMN</sequence>
<dbReference type="InterPro" id="IPR007139">
    <property type="entry name" value="DUF349"/>
</dbReference>
<name>A1ZL03_MICM2</name>
<feature type="compositionally biased region" description="Basic and acidic residues" evidence="2">
    <location>
        <begin position="473"/>
        <end position="529"/>
    </location>
</feature>
<protein>
    <recommendedName>
        <fullName evidence="5">DUF349 domain-containing protein</fullName>
    </recommendedName>
</protein>
<accession>A1ZL03</accession>
<gene>
    <name evidence="3" type="ORF">M23134_00123</name>
</gene>
<feature type="region of interest" description="Disordered" evidence="2">
    <location>
        <begin position="389"/>
        <end position="578"/>
    </location>
</feature>
<dbReference type="Proteomes" id="UP000004095">
    <property type="component" value="Unassembled WGS sequence"/>
</dbReference>
<reference evidence="3 4" key="1">
    <citation type="submission" date="2007-01" db="EMBL/GenBank/DDBJ databases">
        <authorList>
            <person name="Haygood M."/>
            <person name="Podell S."/>
            <person name="Anderson C."/>
            <person name="Hopkinson B."/>
            <person name="Roe K."/>
            <person name="Barbeau K."/>
            <person name="Gaasterland T."/>
            <person name="Ferriera S."/>
            <person name="Johnson J."/>
            <person name="Kravitz S."/>
            <person name="Beeson K."/>
            <person name="Sutton G."/>
            <person name="Rogers Y.-H."/>
            <person name="Friedman R."/>
            <person name="Frazier M."/>
            <person name="Venter J.C."/>
        </authorList>
    </citation>
    <scope>NUCLEOTIDE SEQUENCE [LARGE SCALE GENOMIC DNA]</scope>
    <source>
        <strain evidence="3 4">ATCC 23134</strain>
    </source>
</reference>
<evidence type="ECO:0000256" key="2">
    <source>
        <dbReference type="SAM" id="MobiDB-lite"/>
    </source>
</evidence>
<dbReference type="Pfam" id="PF03993">
    <property type="entry name" value="DUF349"/>
    <property type="match status" value="1"/>
</dbReference>
<comment type="caution">
    <text evidence="3">The sequence shown here is derived from an EMBL/GenBank/DDBJ whole genome shotgun (WGS) entry which is preliminary data.</text>
</comment>
<evidence type="ECO:0000256" key="1">
    <source>
        <dbReference type="SAM" id="Coils"/>
    </source>
</evidence>
<feature type="compositionally biased region" description="Basic and acidic residues" evidence="2">
    <location>
        <begin position="455"/>
        <end position="464"/>
    </location>
</feature>
<evidence type="ECO:0000313" key="3">
    <source>
        <dbReference type="EMBL" id="EAY28969.1"/>
    </source>
</evidence>
<dbReference type="EMBL" id="AAWS01000013">
    <property type="protein sequence ID" value="EAY28969.1"/>
    <property type="molecule type" value="Genomic_DNA"/>
</dbReference>
<proteinExistence type="predicted"/>
<feature type="coiled-coil region" evidence="1">
    <location>
        <begin position="53"/>
        <end position="123"/>
    </location>
</feature>
<organism evidence="3 4">
    <name type="scientific">Microscilla marina ATCC 23134</name>
    <dbReference type="NCBI Taxonomy" id="313606"/>
    <lineage>
        <taxon>Bacteria</taxon>
        <taxon>Pseudomonadati</taxon>
        <taxon>Bacteroidota</taxon>
        <taxon>Cytophagia</taxon>
        <taxon>Cytophagales</taxon>
        <taxon>Microscillaceae</taxon>
        <taxon>Microscilla</taxon>
    </lineage>
</organism>
<dbReference type="OrthoDB" id="977295at2"/>
<dbReference type="AlphaFoldDB" id="A1ZL03"/>
<keyword evidence="4" id="KW-1185">Reference proteome</keyword>
<evidence type="ECO:0008006" key="5">
    <source>
        <dbReference type="Google" id="ProtNLM"/>
    </source>
</evidence>
<evidence type="ECO:0000313" key="4">
    <source>
        <dbReference type="Proteomes" id="UP000004095"/>
    </source>
</evidence>
<keyword evidence="1" id="KW-0175">Coiled coil</keyword>
<feature type="compositionally biased region" description="Basic and acidic residues" evidence="2">
    <location>
        <begin position="434"/>
        <end position="446"/>
    </location>
</feature>
<dbReference type="eggNOG" id="COG5107">
    <property type="taxonomic scope" value="Bacteria"/>
</dbReference>